<gene>
    <name evidence="2" type="ORF">DES53_105193</name>
</gene>
<evidence type="ECO:0000256" key="1">
    <source>
        <dbReference type="SAM" id="SignalP"/>
    </source>
</evidence>
<keyword evidence="3" id="KW-1185">Reference proteome</keyword>
<feature type="signal peptide" evidence="1">
    <location>
        <begin position="1"/>
        <end position="26"/>
    </location>
</feature>
<reference evidence="2 3" key="1">
    <citation type="submission" date="2018-06" db="EMBL/GenBank/DDBJ databases">
        <title>Genomic Encyclopedia of Type Strains, Phase IV (KMG-IV): sequencing the most valuable type-strain genomes for metagenomic binning, comparative biology and taxonomic classification.</title>
        <authorList>
            <person name="Goeker M."/>
        </authorList>
    </citation>
    <scope>NUCLEOTIDE SEQUENCE [LARGE SCALE GENOMIC DNA]</scope>
    <source>
        <strain evidence="2 3">DSM 25532</strain>
    </source>
</reference>
<feature type="chain" id="PRO_5016604266" evidence="1">
    <location>
        <begin position="27"/>
        <end position="399"/>
    </location>
</feature>
<dbReference type="OrthoDB" id="194732at2"/>
<dbReference type="AlphaFoldDB" id="A0A366HLP6"/>
<accession>A0A366HLP6</accession>
<comment type="caution">
    <text evidence="2">The sequence shown here is derived from an EMBL/GenBank/DDBJ whole genome shotgun (WGS) entry which is preliminary data.</text>
</comment>
<name>A0A366HLP6_9BACT</name>
<dbReference type="Proteomes" id="UP000253426">
    <property type="component" value="Unassembled WGS sequence"/>
</dbReference>
<dbReference type="EMBL" id="QNRR01000005">
    <property type="protein sequence ID" value="RBP43794.1"/>
    <property type="molecule type" value="Genomic_DNA"/>
</dbReference>
<protein>
    <submittedName>
        <fullName evidence="2">Uncharacterized protein</fullName>
    </submittedName>
</protein>
<sequence length="399" mass="44107">MRFPPLQPSLYRALQALLCLSVPALGQVANPPSLEATLDVGEQFRNGVSLIWSPVGNATWSDLLDFHQVDKIHMDPRSPTAEVLNAFQMDKSKVLPPGTFTFAGEDSPESRDKVREALKKQVGASAASMIGPYVPPDISASNPARPVLMVCSIARQPFFPSHFAPDPNPRLFTDRLGVHHRTLGFGTAGKFASQYTNVEVLADDLAGHQVLRLDFASTGLESQEFVVLSTPGQHRSMEEAVKEIHGLLGKVGEVSRVVEVGGVKYQYTSTLEAGDELWIPYLQARVLGEYPDLVGKSYLKSPDGRRWWELRQVSQFLNWKLDHTGAVVEATAAAAAAPQEPFGDPPASQQAQAQPKKLPLYRKQFIFNKPFIASLWRKGSDWPYLACWMDGPEMLMEKK</sequence>
<evidence type="ECO:0000313" key="2">
    <source>
        <dbReference type="EMBL" id="RBP43794.1"/>
    </source>
</evidence>
<dbReference type="RefSeq" id="WP_113959265.1">
    <property type="nucleotide sequence ID" value="NZ_QNRR01000005.1"/>
</dbReference>
<organism evidence="2 3">
    <name type="scientific">Roseimicrobium gellanilyticum</name>
    <dbReference type="NCBI Taxonomy" id="748857"/>
    <lineage>
        <taxon>Bacteria</taxon>
        <taxon>Pseudomonadati</taxon>
        <taxon>Verrucomicrobiota</taxon>
        <taxon>Verrucomicrobiia</taxon>
        <taxon>Verrucomicrobiales</taxon>
        <taxon>Verrucomicrobiaceae</taxon>
        <taxon>Roseimicrobium</taxon>
    </lineage>
</organism>
<evidence type="ECO:0000313" key="3">
    <source>
        <dbReference type="Proteomes" id="UP000253426"/>
    </source>
</evidence>
<proteinExistence type="predicted"/>
<keyword evidence="1" id="KW-0732">Signal</keyword>